<comment type="caution">
    <text evidence="1">The sequence shown here is derived from an EMBL/GenBank/DDBJ whole genome shotgun (WGS) entry which is preliminary data.</text>
</comment>
<name>A0ABU1F3A5_9RHOB</name>
<proteinExistence type="predicted"/>
<accession>A0ABU1F3A5</accession>
<organism evidence="1 2">
    <name type="scientific">Ruixingdingia sedimenti</name>
    <dbReference type="NCBI Taxonomy" id="3073604"/>
    <lineage>
        <taxon>Bacteria</taxon>
        <taxon>Pseudomonadati</taxon>
        <taxon>Pseudomonadota</taxon>
        <taxon>Alphaproteobacteria</taxon>
        <taxon>Rhodobacterales</taxon>
        <taxon>Paracoccaceae</taxon>
        <taxon>Ruixingdingia</taxon>
    </lineage>
</organism>
<sequence>MAAFVVLAGGLALAVALWGGRPVVLPVWAVAETEARVNRLLDGHAAVALGGVELSLDGIRAAGLRLEDLRVMAPDGRLLAQLPELTAAFDAPALLKGDIHPEVLRLVGAQVTLRRAADGTLDLGVGEGMLGSAGAATPGALLDVLGGVFDLPALRQLERIEAEAVTLTLDDRRARRVWTAGDGRLSLTRDDAALVLEAGLGLVAGGSAHARAQMSVVMDRASGEARVAVGLDQVAARDLAAVAPVLGWLGVLEATFAGELRASLDAAGALTGLDGALSSGAGALQPTPGAAPIAFDRAGLRFAYDPAAERINFSELAVESATLRLKAAGHSYLDAIVDGRPGAFIGQVQITEMRIDPEGMLTEPLRFTQGALDARLRLDPFELSIGQLSLVGEGHRLLVAGGVSAGEAGWTVTVDVDMDEIAHDRLLALWPVRLVPRTRAWLEQNVQEGRLFDVKGALRIRPGQEPRLTLGYEFAGADVRILRTLPPIRDGFGYATVQDNTYTMVLDRGHVTPPEGGDVAVGGSVFRVPDITQKPAQAHITLKTDSTITAALSMLDQPPFGFMSKAGVAVDMAEGRAVLTTEMDLPLLPKVQVSDVDYRVGGELREVATDRMAPGRRLAAPVLALQADPRGITIAGQGTIGALPFSATWRQDFGPGTAGISSVAGSVPLDGRFLSEFVPGIATNSLSGEGVADFTIALARDAPPRFTLTSTLERSAMRIAEIGWSKPAAASGRLEVAGTLGRPAVVDRLALTAPGLRAEGAVRLRAEGGLDRLSLDRLDLGDWLRAKAELVGQGAGRAAQVRVTGGTADLRRLPEGGAGGGGGAGTTLAVTLDRVQVTEGIALTDFRGDLGTRGGLRGTFAGRVNGAAPVEGRIDTTAAGTAFRVAARDAGAVMRAAGIFDKMRGGAMDLVLTPTGARGHYEGTVGLRSFRVRNLSVLADLLNAVSIVGLLEQLQTSGLAFSEASGRFRLTPVGMELREGAAVGASFGVTMEGLYTFANAQLDLRGVISPFYLVNGIGSVLTRRGEGVFGFNYRIRGTAEAPQVNVRLLSVLAPAFFRELFRKPPASLPE</sequence>
<evidence type="ECO:0000313" key="1">
    <source>
        <dbReference type="EMBL" id="MDR5651345.1"/>
    </source>
</evidence>
<gene>
    <name evidence="1" type="ORF">RGD00_01905</name>
</gene>
<protein>
    <submittedName>
        <fullName evidence="1">AsmA-like C-terminal region-containing protein</fullName>
    </submittedName>
</protein>
<keyword evidence="2" id="KW-1185">Reference proteome</keyword>
<evidence type="ECO:0000313" key="2">
    <source>
        <dbReference type="Proteomes" id="UP001247754"/>
    </source>
</evidence>
<dbReference type="EMBL" id="JAVKPH010000001">
    <property type="protein sequence ID" value="MDR5651345.1"/>
    <property type="molecule type" value="Genomic_DNA"/>
</dbReference>
<dbReference type="Proteomes" id="UP001247754">
    <property type="component" value="Unassembled WGS sequence"/>
</dbReference>
<reference evidence="1 2" key="1">
    <citation type="submission" date="2023-09" db="EMBL/GenBank/DDBJ databases">
        <title>Xinfangfangia sedmenti sp. nov., isolated the sedment.</title>
        <authorList>
            <person name="Xu L."/>
        </authorList>
    </citation>
    <scope>NUCLEOTIDE SEQUENCE [LARGE SCALE GENOMIC DNA]</scope>
    <source>
        <strain evidence="1 2">LG-4</strain>
    </source>
</reference>